<feature type="transmembrane region" description="Helical" evidence="1">
    <location>
        <begin position="611"/>
        <end position="629"/>
    </location>
</feature>
<keyword evidence="1" id="KW-0472">Membrane</keyword>
<dbReference type="OrthoDB" id="68581at2759"/>
<dbReference type="SUPFAM" id="SSF56219">
    <property type="entry name" value="DNase I-like"/>
    <property type="match status" value="1"/>
</dbReference>
<evidence type="ECO:0008006" key="8">
    <source>
        <dbReference type="Google" id="ProtNLM"/>
    </source>
</evidence>
<dbReference type="GO" id="GO:0006506">
    <property type="term" value="P:GPI anchor biosynthetic process"/>
    <property type="evidence" value="ECO:0007669"/>
    <property type="project" value="TreeGrafter"/>
</dbReference>
<feature type="transmembrane region" description="Helical" evidence="1">
    <location>
        <begin position="137"/>
        <end position="157"/>
    </location>
</feature>
<feature type="transmembrane region" description="Helical" evidence="1">
    <location>
        <begin position="580"/>
        <end position="599"/>
    </location>
</feature>
<dbReference type="InterPro" id="IPR053911">
    <property type="entry name" value="PGAP2IP_TM_2nd"/>
</dbReference>
<organism evidence="6 7">
    <name type="scientific">Aspergillus hiratsukae</name>
    <dbReference type="NCBI Taxonomy" id="1194566"/>
    <lineage>
        <taxon>Eukaryota</taxon>
        <taxon>Fungi</taxon>
        <taxon>Dikarya</taxon>
        <taxon>Ascomycota</taxon>
        <taxon>Pezizomycotina</taxon>
        <taxon>Eurotiomycetes</taxon>
        <taxon>Eurotiomycetidae</taxon>
        <taxon>Eurotiales</taxon>
        <taxon>Aspergillaceae</taxon>
        <taxon>Aspergillus</taxon>
        <taxon>Aspergillus subgen. Fumigati</taxon>
    </lineage>
</organism>
<dbReference type="GO" id="GO:0005783">
    <property type="term" value="C:endoplasmic reticulum"/>
    <property type="evidence" value="ECO:0007669"/>
    <property type="project" value="TreeGrafter"/>
</dbReference>
<dbReference type="Pfam" id="PF23226">
    <property type="entry name" value="Exo_endo_phos_PGAP2IP"/>
    <property type="match status" value="1"/>
</dbReference>
<dbReference type="Pfam" id="PF10277">
    <property type="entry name" value="Frag1"/>
    <property type="match status" value="1"/>
</dbReference>
<feature type="transmembrane region" description="Helical" evidence="1">
    <location>
        <begin position="310"/>
        <end position="332"/>
    </location>
</feature>
<evidence type="ECO:0000259" key="2">
    <source>
        <dbReference type="Pfam" id="PF10277"/>
    </source>
</evidence>
<feature type="transmembrane region" description="Helical" evidence="1">
    <location>
        <begin position="387"/>
        <end position="408"/>
    </location>
</feature>
<proteinExistence type="predicted"/>
<evidence type="ECO:0000259" key="3">
    <source>
        <dbReference type="Pfam" id="PF23021"/>
    </source>
</evidence>
<feature type="transmembrane region" description="Helical" evidence="1">
    <location>
        <begin position="549"/>
        <end position="568"/>
    </location>
</feature>
<dbReference type="SUPFAM" id="SSF88633">
    <property type="entry name" value="Positive stranded ssRNA viruses"/>
    <property type="match status" value="1"/>
</dbReference>
<evidence type="ECO:0000313" key="6">
    <source>
        <dbReference type="EMBL" id="KAF7121599.1"/>
    </source>
</evidence>
<dbReference type="FunFam" id="3.60.10.10:FF:000031">
    <property type="entry name" value="Calcofluor white hypersensitive protein"/>
    <property type="match status" value="1"/>
</dbReference>
<dbReference type="Gene3D" id="3.60.10.10">
    <property type="entry name" value="Endonuclease/exonuclease/phosphatase"/>
    <property type="match status" value="1"/>
</dbReference>
<feature type="transmembrane region" description="Helical" evidence="1">
    <location>
        <begin position="458"/>
        <end position="475"/>
    </location>
</feature>
<keyword evidence="1" id="KW-0812">Transmembrane</keyword>
<comment type="caution">
    <text evidence="6">The sequence shown here is derived from an EMBL/GenBank/DDBJ whole genome shotgun (WGS) entry which is preliminary data.</text>
</comment>
<dbReference type="InterPro" id="IPR051916">
    <property type="entry name" value="GPI-anchor_lipid_remodeler"/>
</dbReference>
<feature type="transmembrane region" description="Helical" evidence="1">
    <location>
        <begin position="280"/>
        <end position="298"/>
    </location>
</feature>
<dbReference type="Pfam" id="PF23021">
    <property type="entry name" value="6TM_2nd_PGAP2IP"/>
    <property type="match status" value="1"/>
</dbReference>
<dbReference type="AlphaFoldDB" id="A0A8H6P802"/>
<evidence type="ECO:0000256" key="1">
    <source>
        <dbReference type="SAM" id="Phobius"/>
    </source>
</evidence>
<dbReference type="InterPro" id="IPR057315">
    <property type="entry name" value="Exo_endo_phos_PGAP2IP_C"/>
</dbReference>
<feature type="transmembrane region" description="Helical" evidence="1">
    <location>
        <begin position="495"/>
        <end position="517"/>
    </location>
</feature>
<dbReference type="Proteomes" id="UP000630445">
    <property type="component" value="Unassembled WGS sequence"/>
</dbReference>
<dbReference type="InterPro" id="IPR019402">
    <property type="entry name" value="CWH43_N"/>
</dbReference>
<protein>
    <recommendedName>
        <fullName evidence="8">Integral plasma membrane protein</fullName>
    </recommendedName>
</protein>
<evidence type="ECO:0000313" key="7">
    <source>
        <dbReference type="Proteomes" id="UP000630445"/>
    </source>
</evidence>
<sequence length="949" mass="105732">MAPKFKDGDAVVAVNGKWVSWAHTAVAYTAFLSALVVGMSLHFHKIVQNEHYGYPDEWFPSVSATIGDRYPERSFFQVFIAITSGPRFALVFLWYLLTARPNSTLPKIVAGVGLFRTFTCGGWTYVTSTDDHDWHDIFMISYLVATLPWTLGCLALSPNNRRAVKYRKIMAGLFFGTLVPLIYYFIQHKVHKVPGAYTKYAFFEWSLILFDVGFDAVTALDFDAFEIVVRDVKGVSRGQLKTTADSVLEKEKGKPVGNTFGEGFFWSEVLDAAADVYNGYVFWSMATALGLLVWYFPLWHMGISGYEAAIIAYMSPLLLAIPTLKTAVAKYPRVFHFLSLSGLLAYKVQNPANRLFVTIFSVACNALTWSGIFHAEKTQSSRLESRILAFGIGLIMSSVAKFACSTNNPIWPTMHAENGGWNKLGLLLGVLAVLRSHRKPVPSGGDYFPSTGKKGPSLLAAFGMGGLLFAMHSLLSDSSTMISWVWEGYPVRGPIPVPHGVLTIFAMGAGLIFGLFCPRVAGSWTAFGIGSLGATLLTCYSHWTGFYGGLALAFYLMAVAPVLISSAARHSPATTFGLGGLVYVFLILFHVWVVAYAFVPGGPLVREHTDWLMATTMLSIGAGVFSAAITNSSTPKAKTISPNGRRQRSYYVYVLAVLQLLSIAFAYLRFPTNDYAPYHKEDKVATMGIWTVHFGLDNDMWSSELRMRDVIRELEIDVIGLLESDTQRIIMGNRDITQVLAEELGMYADFGPGPNKHTWGAALLSKFPIVNSTHHLLPSPVGELAPAIHATLDMYGELVDVVVFHSGQEEDPEDRRLQTQYLSKLMGESPRPMVLLSYLVTKPLEGNYNTYVSELSGMKDIDPTDWDRWCEYILYKRLKRTGYARISRDSITDTEIQVGKFVIGEPEPEKEMRIPEEMIAEGRRFPAMFRGQGVRGHRYHVFDEPRYWQ</sequence>
<dbReference type="Pfam" id="PF23022">
    <property type="entry name" value="6TM_1st_PGAP2IP"/>
    <property type="match status" value="1"/>
</dbReference>
<keyword evidence="1" id="KW-1133">Transmembrane helix</keyword>
<keyword evidence="7" id="KW-1185">Reference proteome</keyword>
<feature type="transmembrane region" description="Helical" evidence="1">
    <location>
        <begin position="352"/>
        <end position="375"/>
    </location>
</feature>
<dbReference type="GO" id="GO:0031505">
    <property type="term" value="P:fungal-type cell wall organization"/>
    <property type="evidence" value="ECO:0007669"/>
    <property type="project" value="TreeGrafter"/>
</dbReference>
<feature type="domain" description="PGAP2IP first transmembrane" evidence="4">
    <location>
        <begin position="280"/>
        <end position="434"/>
    </location>
</feature>
<feature type="transmembrane region" description="Helical" evidence="1">
    <location>
        <begin position="75"/>
        <end position="97"/>
    </location>
</feature>
<feature type="transmembrane region" description="Helical" evidence="1">
    <location>
        <begin position="650"/>
        <end position="670"/>
    </location>
</feature>
<name>A0A8H6P802_9EURO</name>
<feature type="transmembrane region" description="Helical" evidence="1">
    <location>
        <begin position="524"/>
        <end position="543"/>
    </location>
</feature>
<feature type="domain" description="PGAP2IP second transmembrane" evidence="3">
    <location>
        <begin position="454"/>
        <end position="631"/>
    </location>
</feature>
<dbReference type="GO" id="GO:0016020">
    <property type="term" value="C:membrane"/>
    <property type="evidence" value="ECO:0007669"/>
    <property type="project" value="GOC"/>
</dbReference>
<dbReference type="PANTHER" id="PTHR14859">
    <property type="entry name" value="CALCOFLUOR WHITE HYPERSENSITIVE PROTEIN PRECURSOR"/>
    <property type="match status" value="1"/>
</dbReference>
<evidence type="ECO:0000259" key="4">
    <source>
        <dbReference type="Pfam" id="PF23022"/>
    </source>
</evidence>
<dbReference type="EMBL" id="JACBAD010002045">
    <property type="protein sequence ID" value="KAF7121599.1"/>
    <property type="molecule type" value="Genomic_DNA"/>
</dbReference>
<dbReference type="InterPro" id="IPR053912">
    <property type="entry name" value="PGAP2IP_TM_1nd"/>
</dbReference>
<accession>A0A8H6P802</accession>
<dbReference type="InterPro" id="IPR036691">
    <property type="entry name" value="Endo/exonu/phosph_ase_sf"/>
</dbReference>
<evidence type="ECO:0000259" key="5">
    <source>
        <dbReference type="Pfam" id="PF23226"/>
    </source>
</evidence>
<feature type="transmembrane region" description="Helical" evidence="1">
    <location>
        <begin position="169"/>
        <end position="186"/>
    </location>
</feature>
<reference evidence="6" key="1">
    <citation type="submission" date="2020-06" db="EMBL/GenBank/DDBJ databases">
        <title>Draft genome sequences of strains closely related to Aspergillus parafelis and Aspergillus hiratsukae.</title>
        <authorList>
            <person name="Dos Santos R.A.C."/>
            <person name="Rivero-Menendez O."/>
            <person name="Steenwyk J.L."/>
            <person name="Mead M.E."/>
            <person name="Goldman G.H."/>
            <person name="Alastruey-Izquierdo A."/>
            <person name="Rokas A."/>
        </authorList>
    </citation>
    <scope>NUCLEOTIDE SEQUENCE</scope>
    <source>
        <strain evidence="6">CNM-CM5793</strain>
    </source>
</reference>
<feature type="domain" description="CWH43-like N-terminal" evidence="2">
    <location>
        <begin position="16"/>
        <end position="224"/>
    </location>
</feature>
<feature type="domain" description="PGAP2IP C-terminal nuclease-like" evidence="5">
    <location>
        <begin position="683"/>
        <end position="918"/>
    </location>
</feature>
<dbReference type="PANTHER" id="PTHR14859:SF1">
    <property type="entry name" value="PGAP2-INTERACTING PROTEIN"/>
    <property type="match status" value="1"/>
</dbReference>
<gene>
    <name evidence="6" type="ORF">CNMCM5793_009069</name>
</gene>
<feature type="transmembrane region" description="Helical" evidence="1">
    <location>
        <begin position="20"/>
        <end position="41"/>
    </location>
</feature>